<dbReference type="EMBL" id="JAFEMO010000003">
    <property type="protein sequence ID" value="KAH7572952.1"/>
    <property type="molecule type" value="Genomic_DNA"/>
</dbReference>
<evidence type="ECO:0000256" key="3">
    <source>
        <dbReference type="ARBA" id="ARBA00022989"/>
    </source>
</evidence>
<dbReference type="InterPro" id="IPR036259">
    <property type="entry name" value="MFS_trans_sf"/>
</dbReference>
<evidence type="ECO:0000256" key="1">
    <source>
        <dbReference type="ARBA" id="ARBA00004141"/>
    </source>
</evidence>
<keyword evidence="3 5" id="KW-1133">Transmembrane helix</keyword>
<proteinExistence type="predicted"/>
<evidence type="ECO:0000256" key="4">
    <source>
        <dbReference type="ARBA" id="ARBA00023136"/>
    </source>
</evidence>
<dbReference type="SUPFAM" id="SSF103473">
    <property type="entry name" value="MFS general substrate transporter"/>
    <property type="match status" value="1"/>
</dbReference>
<keyword evidence="4 5" id="KW-0472">Membrane</keyword>
<evidence type="ECO:0000313" key="7">
    <source>
        <dbReference type="Proteomes" id="UP000827721"/>
    </source>
</evidence>
<evidence type="ECO:0000256" key="2">
    <source>
        <dbReference type="ARBA" id="ARBA00022692"/>
    </source>
</evidence>
<evidence type="ECO:0008006" key="8">
    <source>
        <dbReference type="Google" id="ProtNLM"/>
    </source>
</evidence>
<evidence type="ECO:0000313" key="6">
    <source>
        <dbReference type="EMBL" id="KAH7572952.1"/>
    </source>
</evidence>
<feature type="transmembrane region" description="Helical" evidence="5">
    <location>
        <begin position="78"/>
        <end position="96"/>
    </location>
</feature>
<feature type="transmembrane region" description="Helical" evidence="5">
    <location>
        <begin position="21"/>
        <end position="41"/>
    </location>
</feature>
<dbReference type="PANTHER" id="PTHR24064">
    <property type="entry name" value="SOLUTE CARRIER FAMILY 22 MEMBER"/>
    <property type="match status" value="1"/>
</dbReference>
<keyword evidence="2 5" id="KW-0812">Transmembrane</keyword>
<protein>
    <recommendedName>
        <fullName evidence="8">Major facilitator superfamily (MFS) profile domain-containing protein</fullName>
    </recommendedName>
</protein>
<dbReference type="Proteomes" id="UP000827721">
    <property type="component" value="Unassembled WGS sequence"/>
</dbReference>
<gene>
    <name evidence="6" type="ORF">JRO89_XS03G0041400</name>
</gene>
<feature type="transmembrane region" description="Helical" evidence="5">
    <location>
        <begin position="47"/>
        <end position="66"/>
    </location>
</feature>
<reference evidence="6 7" key="1">
    <citation type="submission" date="2021-02" db="EMBL/GenBank/DDBJ databases">
        <title>Plant Genome Project.</title>
        <authorList>
            <person name="Zhang R.-G."/>
        </authorList>
    </citation>
    <scope>NUCLEOTIDE SEQUENCE [LARGE SCALE GENOMIC DNA]</scope>
    <source>
        <tissue evidence="6">Leaves</tissue>
    </source>
</reference>
<comment type="caution">
    <text evidence="6">The sequence shown here is derived from an EMBL/GenBank/DDBJ whole genome shotgun (WGS) entry which is preliminary data.</text>
</comment>
<name>A0ABQ8I9H9_9ROSI</name>
<sequence length="124" mass="13506">MIALCITVPGYWFTVALIDKVGRFAIQLMGFFYMTFFMFALAIPCHYWTISAAVGKVGAMVGAFGFSAAMHAVGLRKVFIVFSVVNFLGMMFTFLVPESQGKSLEEIFGDADVETADAENGTST</sequence>
<dbReference type="Gene3D" id="1.20.1250.20">
    <property type="entry name" value="MFS general substrate transporter like domains"/>
    <property type="match status" value="2"/>
</dbReference>
<accession>A0ABQ8I9H9</accession>
<keyword evidence="7" id="KW-1185">Reference proteome</keyword>
<comment type="subcellular location">
    <subcellularLocation>
        <location evidence="1">Membrane</location>
        <topology evidence="1">Multi-pass membrane protein</topology>
    </subcellularLocation>
</comment>
<organism evidence="6 7">
    <name type="scientific">Xanthoceras sorbifolium</name>
    <dbReference type="NCBI Taxonomy" id="99658"/>
    <lineage>
        <taxon>Eukaryota</taxon>
        <taxon>Viridiplantae</taxon>
        <taxon>Streptophyta</taxon>
        <taxon>Embryophyta</taxon>
        <taxon>Tracheophyta</taxon>
        <taxon>Spermatophyta</taxon>
        <taxon>Magnoliopsida</taxon>
        <taxon>eudicotyledons</taxon>
        <taxon>Gunneridae</taxon>
        <taxon>Pentapetalae</taxon>
        <taxon>rosids</taxon>
        <taxon>malvids</taxon>
        <taxon>Sapindales</taxon>
        <taxon>Sapindaceae</taxon>
        <taxon>Xanthoceroideae</taxon>
        <taxon>Xanthoceras</taxon>
    </lineage>
</organism>
<evidence type="ECO:0000256" key="5">
    <source>
        <dbReference type="SAM" id="Phobius"/>
    </source>
</evidence>